<reference evidence="1" key="2">
    <citation type="submission" date="2025-08" db="UniProtKB">
        <authorList>
            <consortium name="Ensembl"/>
        </authorList>
    </citation>
    <scope>IDENTIFICATION</scope>
</reference>
<keyword evidence="2" id="KW-1185">Reference proteome</keyword>
<evidence type="ECO:0000313" key="1">
    <source>
        <dbReference type="Ensembl" id="ENSHHUP00000065317.1"/>
    </source>
</evidence>
<evidence type="ECO:0000313" key="2">
    <source>
        <dbReference type="Proteomes" id="UP000314982"/>
    </source>
</evidence>
<dbReference type="AlphaFoldDB" id="A0A4W5PP92"/>
<accession>A0A4W5PP92</accession>
<reference evidence="2" key="1">
    <citation type="submission" date="2018-06" db="EMBL/GenBank/DDBJ databases">
        <title>Genome assembly of Danube salmon.</title>
        <authorList>
            <person name="Macqueen D.J."/>
            <person name="Gundappa M.K."/>
        </authorList>
    </citation>
    <scope>NUCLEOTIDE SEQUENCE [LARGE SCALE GENOMIC DNA]</scope>
</reference>
<proteinExistence type="predicted"/>
<reference evidence="1" key="3">
    <citation type="submission" date="2025-09" db="UniProtKB">
        <authorList>
            <consortium name="Ensembl"/>
        </authorList>
    </citation>
    <scope>IDENTIFICATION</scope>
</reference>
<dbReference type="Proteomes" id="UP000314982">
    <property type="component" value="Unassembled WGS sequence"/>
</dbReference>
<protein>
    <submittedName>
        <fullName evidence="1">Uncharacterized protein</fullName>
    </submittedName>
</protein>
<organism evidence="1 2">
    <name type="scientific">Hucho hucho</name>
    <name type="common">huchen</name>
    <dbReference type="NCBI Taxonomy" id="62062"/>
    <lineage>
        <taxon>Eukaryota</taxon>
        <taxon>Metazoa</taxon>
        <taxon>Chordata</taxon>
        <taxon>Craniata</taxon>
        <taxon>Vertebrata</taxon>
        <taxon>Euteleostomi</taxon>
        <taxon>Actinopterygii</taxon>
        <taxon>Neopterygii</taxon>
        <taxon>Teleostei</taxon>
        <taxon>Protacanthopterygii</taxon>
        <taxon>Salmoniformes</taxon>
        <taxon>Salmonidae</taxon>
        <taxon>Salmoninae</taxon>
        <taxon>Hucho</taxon>
    </lineage>
</organism>
<name>A0A4W5PP92_9TELE</name>
<dbReference type="Ensembl" id="ENSHHUT00000067530.1">
    <property type="protein sequence ID" value="ENSHHUP00000065317.1"/>
    <property type="gene ID" value="ENSHHUG00000038552.1"/>
</dbReference>
<sequence length="58" mass="6723">MNRGVDPIIVDNTNISLWELWPYIHMVRTCVEAKRNGTSSDEDMLVFSPQSPQIQNKF</sequence>